<evidence type="ECO:0000313" key="2">
    <source>
        <dbReference type="Proteomes" id="UP000266091"/>
    </source>
</evidence>
<organism evidence="1 2">
    <name type="scientific">Mesosutterella multiformis</name>
    <dbReference type="NCBI Taxonomy" id="2259133"/>
    <lineage>
        <taxon>Bacteria</taxon>
        <taxon>Pseudomonadati</taxon>
        <taxon>Pseudomonadota</taxon>
        <taxon>Betaproteobacteria</taxon>
        <taxon>Burkholderiales</taxon>
        <taxon>Sutterellaceae</taxon>
        <taxon>Mesosutterella</taxon>
    </lineage>
</organism>
<keyword evidence="2" id="KW-1185">Reference proteome</keyword>
<dbReference type="Proteomes" id="UP000266091">
    <property type="component" value="Unassembled WGS sequence"/>
</dbReference>
<name>A0A388SEM3_9BURK</name>
<accession>A0A388SEM3</accession>
<gene>
    <name evidence="1" type="ORF">MESMUL_19790</name>
</gene>
<comment type="caution">
    <text evidence="1">The sequence shown here is derived from an EMBL/GenBank/DDBJ whole genome shotgun (WGS) entry which is preliminary data.</text>
</comment>
<proteinExistence type="predicted"/>
<dbReference type="EMBL" id="BGZJ01000002">
    <property type="protein sequence ID" value="GBO94625.1"/>
    <property type="molecule type" value="Genomic_DNA"/>
</dbReference>
<protein>
    <submittedName>
        <fullName evidence="1">Uncharacterized protein</fullName>
    </submittedName>
</protein>
<accession>A0A401LHT4</accession>
<reference evidence="1 2" key="1">
    <citation type="journal article" date="2018" name="Int. J. Syst. Evol. Microbiol.">
        <title>Mesosutterella multiformis gen. nov., sp. nov., a member of the family Sutterellaceae and Sutterella megalosphaeroides sp. nov., isolated from human faeces.</title>
        <authorList>
            <person name="Sakamoto M."/>
            <person name="Ikeyama N."/>
            <person name="Kunihiro T."/>
            <person name="Iino T."/>
            <person name="Yuki M."/>
            <person name="Ohkuma M."/>
        </authorList>
    </citation>
    <scope>NUCLEOTIDE SEQUENCE [LARGE SCALE GENOMIC DNA]</scope>
    <source>
        <strain evidence="1 2">4NBBH2</strain>
    </source>
</reference>
<dbReference type="AlphaFoldDB" id="A0A388SEM3"/>
<sequence>MQRLQLPRSEKDFGGHMEDKVIHAYSPDFLSAKKVPDAPHTGIPDAVMVEKERTENST</sequence>
<evidence type="ECO:0000313" key="1">
    <source>
        <dbReference type="EMBL" id="GBO94625.1"/>
    </source>
</evidence>